<evidence type="ECO:0000313" key="2">
    <source>
        <dbReference type="Proteomes" id="UP000824055"/>
    </source>
</evidence>
<evidence type="ECO:0000313" key="1">
    <source>
        <dbReference type="EMBL" id="HIZ68431.1"/>
    </source>
</evidence>
<proteinExistence type="predicted"/>
<sequence>MFEHLLAAGLYGFHSDMVEDWSMSMICVSQEMREDMKPTRVKYYADRILTNSVSVTPKVHVFKLLDMNFFVDYDKCANAQTEEECLRVLAQEFMHLIETMTYPVVLRKTFDRKAFEQCVRDILTEHGLLDAQ</sequence>
<comment type="caution">
    <text evidence="1">The sequence shown here is derived from an EMBL/GenBank/DDBJ whole genome shotgun (WGS) entry which is preliminary data.</text>
</comment>
<protein>
    <submittedName>
        <fullName evidence="1">Uncharacterized protein</fullName>
    </submittedName>
</protein>
<gene>
    <name evidence="1" type="ORF">H9966_00840</name>
</gene>
<dbReference type="Proteomes" id="UP000824055">
    <property type="component" value="Unassembled WGS sequence"/>
</dbReference>
<dbReference type="EMBL" id="DXBE01000009">
    <property type="protein sequence ID" value="HIZ68431.1"/>
    <property type="molecule type" value="Genomic_DNA"/>
</dbReference>
<name>A0A9D2FXB5_9BACT</name>
<reference evidence="1" key="1">
    <citation type="journal article" date="2021" name="PeerJ">
        <title>Extensive microbial diversity within the chicken gut microbiome revealed by metagenomics and culture.</title>
        <authorList>
            <person name="Gilroy R."/>
            <person name="Ravi A."/>
            <person name="Getino M."/>
            <person name="Pursley I."/>
            <person name="Horton D.L."/>
            <person name="Alikhan N.F."/>
            <person name="Baker D."/>
            <person name="Gharbi K."/>
            <person name="Hall N."/>
            <person name="Watson M."/>
            <person name="Adriaenssens E.M."/>
            <person name="Foster-Nyarko E."/>
            <person name="Jarju S."/>
            <person name="Secka A."/>
            <person name="Antonio M."/>
            <person name="Oren A."/>
            <person name="Chaudhuri R.R."/>
            <person name="La Ragione R."/>
            <person name="Hildebrand F."/>
            <person name="Pallen M.J."/>
        </authorList>
    </citation>
    <scope>NUCLEOTIDE SEQUENCE</scope>
    <source>
        <strain evidence="1">ChiHecec3B27-8219</strain>
    </source>
</reference>
<accession>A0A9D2FXB5</accession>
<organism evidence="1 2">
    <name type="scientific">Candidatus Prevotella avicola</name>
    <dbReference type="NCBI Taxonomy" id="2838738"/>
    <lineage>
        <taxon>Bacteria</taxon>
        <taxon>Pseudomonadati</taxon>
        <taxon>Bacteroidota</taxon>
        <taxon>Bacteroidia</taxon>
        <taxon>Bacteroidales</taxon>
        <taxon>Prevotellaceae</taxon>
        <taxon>Prevotella</taxon>
    </lineage>
</organism>
<dbReference type="AlphaFoldDB" id="A0A9D2FXB5"/>
<reference evidence="1" key="2">
    <citation type="submission" date="2021-04" db="EMBL/GenBank/DDBJ databases">
        <authorList>
            <person name="Gilroy R."/>
        </authorList>
    </citation>
    <scope>NUCLEOTIDE SEQUENCE</scope>
    <source>
        <strain evidence="1">ChiHecec3B27-8219</strain>
    </source>
</reference>